<organism evidence="1">
    <name type="scientific">Ganoderma boninense</name>
    <dbReference type="NCBI Taxonomy" id="34458"/>
    <lineage>
        <taxon>Eukaryota</taxon>
        <taxon>Fungi</taxon>
        <taxon>Dikarya</taxon>
        <taxon>Basidiomycota</taxon>
        <taxon>Agaricomycotina</taxon>
        <taxon>Agaricomycetes</taxon>
        <taxon>Polyporales</taxon>
        <taxon>Polyporaceae</taxon>
        <taxon>Ganoderma</taxon>
    </lineage>
</organism>
<name>A0A5K1JVM4_9APHY</name>
<evidence type="ECO:0000313" key="1">
    <source>
        <dbReference type="EMBL" id="VWO96270.1"/>
    </source>
</evidence>
<protein>
    <submittedName>
        <fullName evidence="1">Uncharacterized protein</fullName>
    </submittedName>
</protein>
<dbReference type="AlphaFoldDB" id="A0A5K1JVM4"/>
<dbReference type="GO" id="GO:0016020">
    <property type="term" value="C:membrane"/>
    <property type="evidence" value="ECO:0007669"/>
    <property type="project" value="InterPro"/>
</dbReference>
<proteinExistence type="predicted"/>
<dbReference type="GO" id="GO:0000772">
    <property type="term" value="F:mating pheromone activity"/>
    <property type="evidence" value="ECO:0007669"/>
    <property type="project" value="InterPro"/>
</dbReference>
<dbReference type="Pfam" id="PF08015">
    <property type="entry name" value="Pheromone"/>
    <property type="match status" value="1"/>
</dbReference>
<reference evidence="1" key="1">
    <citation type="submission" date="2019-10" db="EMBL/GenBank/DDBJ databases">
        <authorList>
            <person name="Nor Muhammad N."/>
        </authorList>
    </citation>
    <scope>NUCLEOTIDE SEQUENCE</scope>
</reference>
<dbReference type="EMBL" id="LR725498">
    <property type="protein sequence ID" value="VWO96270.1"/>
    <property type="molecule type" value="Genomic_DNA"/>
</dbReference>
<accession>A0A5K1JVM4</accession>
<gene>
    <name evidence="1" type="primary">I1S0Q0</name>
</gene>
<dbReference type="InterPro" id="IPR012597">
    <property type="entry name" value="Pheromone"/>
</dbReference>
<sequence length="130" mass="13717">MQIGRVASSRIPIFPGWTSGLAVQWRAAVSPSAFKGVSAPFDSIVIDTPVYQHALSPFALHVLFAAMDNFDALSLPLVTLEDTQTLSSSLTSSAACGEAGTSSRAPYLLDPPVNQEVINGNGTYSWCTIA</sequence>